<reference evidence="1 2" key="1">
    <citation type="journal article" date="2005" name="Nature">
        <title>The genome of the social amoeba Dictyostelium discoideum.</title>
        <authorList>
            <consortium name="The Dictyostelium discoideum Sequencing Consortium"/>
            <person name="Eichinger L."/>
            <person name="Pachebat J.A."/>
            <person name="Glockner G."/>
            <person name="Rajandream M.A."/>
            <person name="Sucgang R."/>
            <person name="Berriman M."/>
            <person name="Song J."/>
            <person name="Olsen R."/>
            <person name="Szafranski K."/>
            <person name="Xu Q."/>
            <person name="Tunggal B."/>
            <person name="Kummerfeld S."/>
            <person name="Madera M."/>
            <person name="Konfortov B.A."/>
            <person name="Rivero F."/>
            <person name="Bankier A.T."/>
            <person name="Lehmann R."/>
            <person name="Hamlin N."/>
            <person name="Davies R."/>
            <person name="Gaudet P."/>
            <person name="Fey P."/>
            <person name="Pilcher K."/>
            <person name="Chen G."/>
            <person name="Saunders D."/>
            <person name="Sodergren E."/>
            <person name="Davis P."/>
            <person name="Kerhornou A."/>
            <person name="Nie X."/>
            <person name="Hall N."/>
            <person name="Anjard C."/>
            <person name="Hemphill L."/>
            <person name="Bason N."/>
            <person name="Farbrother P."/>
            <person name="Desany B."/>
            <person name="Just E."/>
            <person name="Morio T."/>
            <person name="Rost R."/>
            <person name="Churcher C."/>
            <person name="Cooper J."/>
            <person name="Haydock S."/>
            <person name="van Driessche N."/>
            <person name="Cronin A."/>
            <person name="Goodhead I."/>
            <person name="Muzny D."/>
            <person name="Mourier T."/>
            <person name="Pain A."/>
            <person name="Lu M."/>
            <person name="Harper D."/>
            <person name="Lindsay R."/>
            <person name="Hauser H."/>
            <person name="James K."/>
            <person name="Quiles M."/>
            <person name="Madan Babu M."/>
            <person name="Saito T."/>
            <person name="Buchrieser C."/>
            <person name="Wardroper A."/>
            <person name="Felder M."/>
            <person name="Thangavelu M."/>
            <person name="Johnson D."/>
            <person name="Knights A."/>
            <person name="Loulseged H."/>
            <person name="Mungall K."/>
            <person name="Oliver K."/>
            <person name="Price C."/>
            <person name="Quail M.A."/>
            <person name="Urushihara H."/>
            <person name="Hernandez J."/>
            <person name="Rabbinowitsch E."/>
            <person name="Steffen D."/>
            <person name="Sanders M."/>
            <person name="Ma J."/>
            <person name="Kohara Y."/>
            <person name="Sharp S."/>
            <person name="Simmonds M."/>
            <person name="Spiegler S."/>
            <person name="Tivey A."/>
            <person name="Sugano S."/>
            <person name="White B."/>
            <person name="Walker D."/>
            <person name="Woodward J."/>
            <person name="Winckler T."/>
            <person name="Tanaka Y."/>
            <person name="Shaulsky G."/>
            <person name="Schleicher M."/>
            <person name="Weinstock G."/>
            <person name="Rosenthal A."/>
            <person name="Cox E.C."/>
            <person name="Chisholm R.L."/>
            <person name="Gibbs R."/>
            <person name="Loomis W.F."/>
            <person name="Platzer M."/>
            <person name="Kay R.R."/>
            <person name="Williams J."/>
            <person name="Dear P.H."/>
            <person name="Noegel A.A."/>
            <person name="Barrell B."/>
            <person name="Kuspa A."/>
        </authorList>
    </citation>
    <scope>NUCLEOTIDE SEQUENCE [LARGE SCALE GENOMIC DNA]</scope>
    <source>
        <strain evidence="1 2">AX4</strain>
    </source>
</reference>
<proteinExistence type="predicted"/>
<dbReference type="HOGENOM" id="CLU_1780905_0_0_1"/>
<dbReference type="PaxDb" id="44689-DDB0190032"/>
<evidence type="ECO:0000313" key="1">
    <source>
        <dbReference type="EMBL" id="EAL72979.1"/>
    </source>
</evidence>
<sequence>MITIDDFKEIKNKFEINQLVYNRIEVNFENYCGLNDDYTMFKISEYVSNENSETISNLFKILELNSDFWLNDGYIPNFEDEGNKKCTEIYFNNLLIGGYNKNVGKDGETVKVFKIFKGKNLIYDGPSAIFDFLTSVNYSAYLTQID</sequence>
<organism evidence="1 2">
    <name type="scientific">Dictyostelium discoideum</name>
    <name type="common">Social amoeba</name>
    <dbReference type="NCBI Taxonomy" id="44689"/>
    <lineage>
        <taxon>Eukaryota</taxon>
        <taxon>Amoebozoa</taxon>
        <taxon>Evosea</taxon>
        <taxon>Eumycetozoa</taxon>
        <taxon>Dictyostelia</taxon>
        <taxon>Dictyosteliales</taxon>
        <taxon>Dictyosteliaceae</taxon>
        <taxon>Dictyostelium</taxon>
    </lineage>
</organism>
<dbReference type="AlphaFoldDB" id="Q55ER2"/>
<dbReference type="KEGG" id="ddi:DDB_G0268780"/>
<dbReference type="GeneID" id="8616648"/>
<dbReference type="PANTHER" id="PTHR32423">
    <property type="entry name" value="SAP DOMAIN-CONTAINING PROTEIN-RELATED"/>
    <property type="match status" value="1"/>
</dbReference>
<dbReference type="Proteomes" id="UP000002195">
    <property type="component" value="Unassembled WGS sequence"/>
</dbReference>
<evidence type="ECO:0000313" key="2">
    <source>
        <dbReference type="Proteomes" id="UP000002195"/>
    </source>
</evidence>
<keyword evidence="2" id="KW-1185">Reference proteome</keyword>
<comment type="caution">
    <text evidence="1">The sequence shown here is derived from an EMBL/GenBank/DDBJ whole genome shotgun (WGS) entry which is preliminary data.</text>
</comment>
<dbReference type="EMBL" id="AAFI02000004">
    <property type="protein sequence ID" value="EAL72979.1"/>
    <property type="molecule type" value="Genomic_DNA"/>
</dbReference>
<name>Q55ER2_DICDI</name>
<dbReference type="InParanoid" id="Q55ER2"/>
<accession>Q55ER2</accession>
<dbReference type="VEuPathDB" id="AmoebaDB:DDB_G0268780"/>
<protein>
    <submittedName>
        <fullName evidence="1">Uncharacterized protein</fullName>
    </submittedName>
</protein>
<dbReference type="PANTHER" id="PTHR32423:SF24">
    <property type="entry name" value="CCZ1_INTU_HSP4 FIRST LONGIN DOMAIN-CONTAINING PROTEIN-RELATED"/>
    <property type="match status" value="1"/>
</dbReference>
<dbReference type="RefSeq" id="XP_646958.1">
    <property type="nucleotide sequence ID" value="XM_641866.1"/>
</dbReference>
<gene>
    <name evidence="1" type="ORF">DDB_G0268780</name>
</gene>